<keyword evidence="2" id="KW-1185">Reference proteome</keyword>
<protein>
    <submittedName>
        <fullName evidence="1">Uncharacterized protein</fullName>
    </submittedName>
</protein>
<evidence type="ECO:0000313" key="1">
    <source>
        <dbReference type="EMBL" id="KQL45011.1"/>
    </source>
</evidence>
<name>A0ABR5N3I1_BRECH</name>
<sequence>MKERVALAIGQMTRVSLPYPTTWDIQASFGGRPTSLGTLFIQSVTNNRVNGAVNFRGTFIPMQGTWNEATRQIAFDTQFASFVGSLFSKDEPLLNLRHYVLQGNVLMKPPSIRAGERGTWTALTHVRQC</sequence>
<accession>A0ABR5N3I1</accession>
<gene>
    <name evidence="1" type="ORF">AN963_27195</name>
</gene>
<organism evidence="1 2">
    <name type="scientific">Brevibacillus choshinensis</name>
    <dbReference type="NCBI Taxonomy" id="54911"/>
    <lineage>
        <taxon>Bacteria</taxon>
        <taxon>Bacillati</taxon>
        <taxon>Bacillota</taxon>
        <taxon>Bacilli</taxon>
        <taxon>Bacillales</taxon>
        <taxon>Paenibacillaceae</taxon>
        <taxon>Brevibacillus</taxon>
    </lineage>
</organism>
<reference evidence="1 2" key="1">
    <citation type="submission" date="2015-09" db="EMBL/GenBank/DDBJ databases">
        <title>Genome sequencing project for genomic taxonomy and phylogenomics of Bacillus-like bacteria.</title>
        <authorList>
            <person name="Liu B."/>
            <person name="Wang J."/>
            <person name="Zhu Y."/>
            <person name="Liu G."/>
            <person name="Chen Q."/>
            <person name="Chen Z."/>
            <person name="Lan J."/>
            <person name="Che J."/>
            <person name="Ge C."/>
            <person name="Shi H."/>
            <person name="Pan Z."/>
            <person name="Liu X."/>
        </authorList>
    </citation>
    <scope>NUCLEOTIDE SEQUENCE [LARGE SCALE GENOMIC DNA]</scope>
    <source>
        <strain evidence="1 2">DSM 8552</strain>
    </source>
</reference>
<evidence type="ECO:0000313" key="2">
    <source>
        <dbReference type="Proteomes" id="UP000051063"/>
    </source>
</evidence>
<comment type="caution">
    <text evidence="1">The sequence shown here is derived from an EMBL/GenBank/DDBJ whole genome shotgun (WGS) entry which is preliminary data.</text>
</comment>
<proteinExistence type="predicted"/>
<dbReference type="EMBL" id="LJJB01000013">
    <property type="protein sequence ID" value="KQL45011.1"/>
    <property type="molecule type" value="Genomic_DNA"/>
</dbReference>
<dbReference type="Proteomes" id="UP000051063">
    <property type="component" value="Unassembled WGS sequence"/>
</dbReference>